<organism evidence="8 9">
    <name type="scientific">Hanseniaspora guilliermondii</name>
    <dbReference type="NCBI Taxonomy" id="56406"/>
    <lineage>
        <taxon>Eukaryota</taxon>
        <taxon>Fungi</taxon>
        <taxon>Dikarya</taxon>
        <taxon>Ascomycota</taxon>
        <taxon>Saccharomycotina</taxon>
        <taxon>Saccharomycetes</taxon>
        <taxon>Saccharomycodales</taxon>
        <taxon>Saccharomycodaceae</taxon>
        <taxon>Hanseniaspora</taxon>
    </lineage>
</organism>
<dbReference type="OrthoDB" id="337038at2759"/>
<feature type="domain" description="SCP" evidence="7">
    <location>
        <begin position="153"/>
        <end position="284"/>
    </location>
</feature>
<gene>
    <name evidence="8" type="ORF">HGUI_01067</name>
</gene>
<evidence type="ECO:0000313" key="9">
    <source>
        <dbReference type="Proteomes" id="UP000183365"/>
    </source>
</evidence>
<dbReference type="GO" id="GO:0005576">
    <property type="term" value="C:extracellular region"/>
    <property type="evidence" value="ECO:0007669"/>
    <property type="project" value="UniProtKB-SubCell"/>
</dbReference>
<dbReference type="EMBL" id="FQNF01000013">
    <property type="protein sequence ID" value="SGZ38867.1"/>
    <property type="molecule type" value="Genomic_DNA"/>
</dbReference>
<dbReference type="Pfam" id="PF00188">
    <property type="entry name" value="CAP"/>
    <property type="match status" value="1"/>
</dbReference>
<evidence type="ECO:0000313" key="8">
    <source>
        <dbReference type="EMBL" id="SGZ38867.1"/>
    </source>
</evidence>
<evidence type="ECO:0000256" key="4">
    <source>
        <dbReference type="ARBA" id="ARBA00022729"/>
    </source>
</evidence>
<dbReference type="VEuPathDB" id="FungiDB:HGUI_01067"/>
<feature type="region of interest" description="Disordered" evidence="6">
    <location>
        <begin position="105"/>
        <end position="155"/>
    </location>
</feature>
<keyword evidence="9" id="KW-1185">Reference proteome</keyword>
<evidence type="ECO:0000259" key="7">
    <source>
        <dbReference type="SMART" id="SM00198"/>
    </source>
</evidence>
<dbReference type="InterPro" id="IPR014044">
    <property type="entry name" value="CAP_dom"/>
</dbReference>
<evidence type="ECO:0000256" key="6">
    <source>
        <dbReference type="SAM" id="MobiDB-lite"/>
    </source>
</evidence>
<dbReference type="CDD" id="cd05384">
    <property type="entry name" value="CAP_PRY1-like"/>
    <property type="match status" value="1"/>
</dbReference>
<dbReference type="GO" id="GO:0015908">
    <property type="term" value="P:fatty acid transport"/>
    <property type="evidence" value="ECO:0007669"/>
    <property type="project" value="UniProtKB-ARBA"/>
</dbReference>
<dbReference type="PROSITE" id="PS01010">
    <property type="entry name" value="CRISP_2"/>
    <property type="match status" value="1"/>
</dbReference>
<dbReference type="SMART" id="SM00198">
    <property type="entry name" value="SCP"/>
    <property type="match status" value="1"/>
</dbReference>
<dbReference type="PROSITE" id="PS01009">
    <property type="entry name" value="CRISP_1"/>
    <property type="match status" value="1"/>
</dbReference>
<keyword evidence="5" id="KW-0813">Transport</keyword>
<dbReference type="InterPro" id="IPR002413">
    <property type="entry name" value="V5_allergen-like"/>
</dbReference>
<dbReference type="PRINTS" id="PR00837">
    <property type="entry name" value="V5TPXLIKE"/>
</dbReference>
<sequence>MHHLVYALIAISSYLNFKSKAMTIQDDDFVTTTQNSHSHQAQVTDVVLTTILLTVSAHGSTADTASVSTAETGVLINNAAVVLSADASGSSNKYTISTTFLTPTQESTTSTSFDSSSATQTSTSVATPKAASEASSTESTSTTTSSSSAASGSFESSMLSQHNAKRALHKDTGSLSWSNDLQNVAQSYADSYDCSGTLKHSGKPYGENLALGYPLYDGETGVIAWYNEIKDYDFSNPGFSESTGHFTQVVWKDTTQVGCGYKNCNNEWGIYLVCNYLAQGNIIGEFAENVEELKN</sequence>
<dbReference type="PANTHER" id="PTHR10334">
    <property type="entry name" value="CYSTEINE-RICH SECRETORY PROTEIN-RELATED"/>
    <property type="match status" value="1"/>
</dbReference>
<name>A0A1L0B1L2_9ASCO</name>
<evidence type="ECO:0000256" key="3">
    <source>
        <dbReference type="ARBA" id="ARBA00022525"/>
    </source>
</evidence>
<keyword evidence="4" id="KW-0732">Signal</keyword>
<dbReference type="SUPFAM" id="SSF55797">
    <property type="entry name" value="PR-1-like"/>
    <property type="match status" value="1"/>
</dbReference>
<protein>
    <recommendedName>
        <fullName evidence="7">SCP domain-containing protein</fullName>
    </recommendedName>
</protein>
<dbReference type="PRINTS" id="PR00838">
    <property type="entry name" value="V5ALLERGEN"/>
</dbReference>
<dbReference type="InterPro" id="IPR001283">
    <property type="entry name" value="CRISP-related"/>
</dbReference>
<dbReference type="Gene3D" id="3.40.33.10">
    <property type="entry name" value="CAP"/>
    <property type="match status" value="1"/>
</dbReference>
<dbReference type="AlphaFoldDB" id="A0A1L0B1L2"/>
<dbReference type="InterPro" id="IPR035940">
    <property type="entry name" value="CAP_sf"/>
</dbReference>
<keyword evidence="3" id="KW-0964">Secreted</keyword>
<dbReference type="InterPro" id="IPR018244">
    <property type="entry name" value="Allrgn_V5/Tpx1_CS"/>
</dbReference>
<evidence type="ECO:0000256" key="2">
    <source>
        <dbReference type="ARBA" id="ARBA00009923"/>
    </source>
</evidence>
<dbReference type="FunFam" id="3.40.33.10:FF:000012">
    <property type="entry name" value="Secreted protein PRY1"/>
    <property type="match status" value="1"/>
</dbReference>
<comment type="similarity">
    <text evidence="2">Belongs to the CRISP family.</text>
</comment>
<accession>A0A1L0B1L2</accession>
<evidence type="ECO:0000256" key="5">
    <source>
        <dbReference type="ARBA" id="ARBA00023055"/>
    </source>
</evidence>
<proteinExistence type="inferred from homology"/>
<dbReference type="Proteomes" id="UP000183365">
    <property type="component" value="Unassembled WGS sequence"/>
</dbReference>
<comment type="subcellular location">
    <subcellularLocation>
        <location evidence="1">Secreted</location>
    </subcellularLocation>
</comment>
<dbReference type="GO" id="GO:0015918">
    <property type="term" value="P:sterol transport"/>
    <property type="evidence" value="ECO:0007669"/>
    <property type="project" value="UniProtKB-ARBA"/>
</dbReference>
<evidence type="ECO:0000256" key="1">
    <source>
        <dbReference type="ARBA" id="ARBA00004613"/>
    </source>
</evidence>
<reference evidence="9" key="1">
    <citation type="submission" date="2016-11" db="EMBL/GenBank/DDBJ databases">
        <authorList>
            <person name="Guldener U."/>
        </authorList>
    </citation>
    <scope>NUCLEOTIDE SEQUENCE [LARGE SCALE GENOMIC DNA]</scope>
</reference>
<keyword evidence="5" id="KW-0445">Lipid transport</keyword>